<feature type="compositionally biased region" description="Basic residues" evidence="3">
    <location>
        <begin position="568"/>
        <end position="577"/>
    </location>
</feature>
<dbReference type="InterPro" id="IPR036864">
    <property type="entry name" value="Zn2-C6_fun-type_DNA-bd_sf"/>
</dbReference>
<dbReference type="SMART" id="SM00066">
    <property type="entry name" value="GAL4"/>
    <property type="match status" value="1"/>
</dbReference>
<name>A0ABR3B8C7_PHYBL</name>
<dbReference type="SUPFAM" id="SSF57701">
    <property type="entry name" value="Zn2/Cys6 DNA-binding domain"/>
    <property type="match status" value="1"/>
</dbReference>
<dbReference type="PANTHER" id="PTHR47659">
    <property type="entry name" value="ZN(II)2CYS6 TRANSCRIPTION FACTOR (EUROFUNG)-RELATED"/>
    <property type="match status" value="1"/>
</dbReference>
<feature type="region of interest" description="Disordered" evidence="3">
    <location>
        <begin position="561"/>
        <end position="592"/>
    </location>
</feature>
<reference evidence="5 6" key="1">
    <citation type="submission" date="2024-04" db="EMBL/GenBank/DDBJ databases">
        <title>Symmetric and asymmetric DNA N6-adenine methylation regulates different biological responses in Mucorales.</title>
        <authorList>
            <consortium name="Lawrence Berkeley National Laboratory"/>
            <person name="Lax C."/>
            <person name="Mondo S.J."/>
            <person name="Osorio-Concepcion M."/>
            <person name="Muszewska A."/>
            <person name="Corrochano-Luque M."/>
            <person name="Gutierrez G."/>
            <person name="Riley R."/>
            <person name="Lipzen A."/>
            <person name="Guo J."/>
            <person name="Hundley H."/>
            <person name="Amirebrahimi M."/>
            <person name="Ng V."/>
            <person name="Lorenzo-Gutierrez D."/>
            <person name="Binder U."/>
            <person name="Yang J."/>
            <person name="Song Y."/>
            <person name="Canovas D."/>
            <person name="Navarro E."/>
            <person name="Freitag M."/>
            <person name="Gabaldon T."/>
            <person name="Grigoriev I.V."/>
            <person name="Corrochano L.M."/>
            <person name="Nicolas F.E."/>
            <person name="Garre V."/>
        </authorList>
    </citation>
    <scope>NUCLEOTIDE SEQUENCE [LARGE SCALE GENOMIC DNA]</scope>
    <source>
        <strain evidence="5 6">L51</strain>
    </source>
</reference>
<proteinExistence type="predicted"/>
<protein>
    <recommendedName>
        <fullName evidence="4">Zn(2)-C6 fungal-type domain-containing protein</fullName>
    </recommendedName>
</protein>
<evidence type="ECO:0000313" key="6">
    <source>
        <dbReference type="Proteomes" id="UP001448207"/>
    </source>
</evidence>
<feature type="region of interest" description="Disordered" evidence="3">
    <location>
        <begin position="86"/>
        <end position="138"/>
    </location>
</feature>
<dbReference type="InterPro" id="IPR001138">
    <property type="entry name" value="Zn2Cys6_DnaBD"/>
</dbReference>
<dbReference type="Gene3D" id="4.10.240.10">
    <property type="entry name" value="Zn(2)-C6 fungal-type DNA-binding domain"/>
    <property type="match status" value="1"/>
</dbReference>
<dbReference type="Proteomes" id="UP001448207">
    <property type="component" value="Unassembled WGS sequence"/>
</dbReference>
<dbReference type="PANTHER" id="PTHR47659:SF4">
    <property type="entry name" value="ZN(II)2CYS6 TRANSCRIPTION FACTOR (EUROFUNG)"/>
    <property type="match status" value="1"/>
</dbReference>
<feature type="compositionally biased region" description="Polar residues" evidence="3">
    <location>
        <begin position="275"/>
        <end position="290"/>
    </location>
</feature>
<feature type="region of interest" description="Disordered" evidence="3">
    <location>
        <begin position="412"/>
        <end position="443"/>
    </location>
</feature>
<evidence type="ECO:0000256" key="2">
    <source>
        <dbReference type="ARBA" id="ARBA00023242"/>
    </source>
</evidence>
<evidence type="ECO:0000256" key="1">
    <source>
        <dbReference type="ARBA" id="ARBA00022723"/>
    </source>
</evidence>
<feature type="compositionally biased region" description="Low complexity" evidence="3">
    <location>
        <begin position="323"/>
        <end position="348"/>
    </location>
</feature>
<feature type="region of interest" description="Disordered" evidence="3">
    <location>
        <begin position="16"/>
        <end position="35"/>
    </location>
</feature>
<feature type="compositionally biased region" description="Basic residues" evidence="3">
    <location>
        <begin position="353"/>
        <end position="366"/>
    </location>
</feature>
<feature type="region of interest" description="Disordered" evidence="3">
    <location>
        <begin position="507"/>
        <end position="526"/>
    </location>
</feature>
<keyword evidence="1" id="KW-0479">Metal-binding</keyword>
<feature type="compositionally biased region" description="Low complexity" evidence="3">
    <location>
        <begin position="291"/>
        <end position="301"/>
    </location>
</feature>
<evidence type="ECO:0000256" key="3">
    <source>
        <dbReference type="SAM" id="MobiDB-lite"/>
    </source>
</evidence>
<comment type="caution">
    <text evidence="5">The sequence shown here is derived from an EMBL/GenBank/DDBJ whole genome shotgun (WGS) entry which is preliminary data.</text>
</comment>
<sequence length="592" mass="65273">MDSPFGYSHLFGIPSPLLDTPGTSPDYDGTPIQPDYSHIDLNEHWPVTTSFPSRYFLSYPQSTLTDETHDTDLLLDYDTCPQLSNATNTSTSNSSSTTTNNNNNTTTATATTTTTTTTTTTNSNSNLNTNQNTNASNTPSYMEYLLSCNEAGMTDPGTSFSKDGCHNMPLIKEEGANYYLPTTNYGVYYQWHGQNDNVPLSNITSFYSSTPISVLDPSFHSRPTVETTDMHGYVSLSDVNAYVAEADSTKHSSLQSISNPSTLSCTLGPLSPDCDQQSQFTSSPFYPSQPTSDTSSETNTDSMDEDERSDSEIMPGSYCSLLNKSTHSSTSTSTGTNNNDHNNNSSKTIKPLTLRHKLVIKIKKPKSMPSLKHFPSKTLQREDRLGFHRSTKPQQSIKPSFHLTRNQIHIHGTNSSASHSTSSSTSTSTSNNNLHCHSSSKHNPLCRLSPLVGDVNSLGISHSESISTILARQQLSDEDDDDTLTDDDDKDETEDDEYYGLLKMPRTQSRPTKQQSAQAVKKTRMGDKGRNVDKACQHCKRSHLRCDNVRPCGRCVATGKTGCEDVHHKPRGRPRLPKNRDKPQPRTFAVIL</sequence>
<dbReference type="InterPro" id="IPR050335">
    <property type="entry name" value="ERT1_acuK_gluconeogen_tf"/>
</dbReference>
<feature type="compositionally biased region" description="Polar residues" evidence="3">
    <location>
        <begin position="507"/>
        <end position="518"/>
    </location>
</feature>
<dbReference type="PROSITE" id="PS00463">
    <property type="entry name" value="ZN2_CY6_FUNGAL_1"/>
    <property type="match status" value="1"/>
</dbReference>
<feature type="region of interest" description="Disordered" evidence="3">
    <location>
        <begin position="275"/>
        <end position="383"/>
    </location>
</feature>
<evidence type="ECO:0000313" key="5">
    <source>
        <dbReference type="EMBL" id="KAL0092002.1"/>
    </source>
</evidence>
<keyword evidence="6" id="KW-1185">Reference proteome</keyword>
<dbReference type="CDD" id="cd00067">
    <property type="entry name" value="GAL4"/>
    <property type="match status" value="1"/>
</dbReference>
<feature type="region of interest" description="Disordered" evidence="3">
    <location>
        <begin position="472"/>
        <end position="497"/>
    </location>
</feature>
<keyword evidence="2" id="KW-0539">Nucleus</keyword>
<evidence type="ECO:0000259" key="4">
    <source>
        <dbReference type="PROSITE" id="PS50048"/>
    </source>
</evidence>
<feature type="domain" description="Zn(2)-C6 fungal-type" evidence="4">
    <location>
        <begin position="535"/>
        <end position="563"/>
    </location>
</feature>
<dbReference type="PROSITE" id="PS50048">
    <property type="entry name" value="ZN2_CY6_FUNGAL_2"/>
    <property type="match status" value="1"/>
</dbReference>
<organism evidence="5 6">
    <name type="scientific">Phycomyces blakesleeanus</name>
    <dbReference type="NCBI Taxonomy" id="4837"/>
    <lineage>
        <taxon>Eukaryota</taxon>
        <taxon>Fungi</taxon>
        <taxon>Fungi incertae sedis</taxon>
        <taxon>Mucoromycota</taxon>
        <taxon>Mucoromycotina</taxon>
        <taxon>Mucoromycetes</taxon>
        <taxon>Mucorales</taxon>
        <taxon>Phycomycetaceae</taxon>
        <taxon>Phycomyces</taxon>
    </lineage>
</organism>
<feature type="compositionally biased region" description="Acidic residues" evidence="3">
    <location>
        <begin position="476"/>
        <end position="497"/>
    </location>
</feature>
<accession>A0ABR3B8C7</accession>
<dbReference type="Pfam" id="PF00172">
    <property type="entry name" value="Zn_clus"/>
    <property type="match status" value="1"/>
</dbReference>
<dbReference type="EMBL" id="JBCLYO010000003">
    <property type="protein sequence ID" value="KAL0092002.1"/>
    <property type="molecule type" value="Genomic_DNA"/>
</dbReference>
<gene>
    <name evidence="5" type="ORF">J3Q64DRAFT_1696137</name>
</gene>